<dbReference type="InterPro" id="IPR050109">
    <property type="entry name" value="HTH-type_TetR-like_transc_reg"/>
</dbReference>
<evidence type="ECO:0000313" key="4">
    <source>
        <dbReference type="EMBL" id="ABC27884.1"/>
    </source>
</evidence>
<feature type="DNA-binding region" description="H-T-H motif" evidence="2">
    <location>
        <begin position="37"/>
        <end position="56"/>
    </location>
</feature>
<dbReference type="InterPro" id="IPR009057">
    <property type="entry name" value="Homeodomain-like_sf"/>
</dbReference>
<dbReference type="PANTHER" id="PTHR30055:SF226">
    <property type="entry name" value="HTH-TYPE TRANSCRIPTIONAL REGULATOR PKSA"/>
    <property type="match status" value="1"/>
</dbReference>
<dbReference type="Gene3D" id="1.10.357.10">
    <property type="entry name" value="Tetracycline Repressor, domain 2"/>
    <property type="match status" value="1"/>
</dbReference>
<dbReference type="AlphaFoldDB" id="Q2SN90"/>
<dbReference type="EMBL" id="CP000155">
    <property type="protein sequence ID" value="ABC27884.1"/>
    <property type="molecule type" value="Genomic_DNA"/>
</dbReference>
<evidence type="ECO:0000256" key="1">
    <source>
        <dbReference type="ARBA" id="ARBA00023125"/>
    </source>
</evidence>
<accession>Q2SN90</accession>
<feature type="domain" description="HTH tetR-type" evidence="3">
    <location>
        <begin position="14"/>
        <end position="74"/>
    </location>
</feature>
<keyword evidence="5" id="KW-1185">Reference proteome</keyword>
<name>Q2SN90_HAHCH</name>
<dbReference type="HOGENOM" id="CLU_069356_12_0_6"/>
<dbReference type="PANTHER" id="PTHR30055">
    <property type="entry name" value="HTH-TYPE TRANSCRIPTIONAL REGULATOR RUTR"/>
    <property type="match status" value="1"/>
</dbReference>
<dbReference type="Proteomes" id="UP000000238">
    <property type="component" value="Chromosome"/>
</dbReference>
<dbReference type="OrthoDB" id="63332at2"/>
<dbReference type="SUPFAM" id="SSF48498">
    <property type="entry name" value="Tetracyclin repressor-like, C-terminal domain"/>
    <property type="match status" value="1"/>
</dbReference>
<reference evidence="4 5" key="1">
    <citation type="journal article" date="2005" name="Nucleic Acids Res.">
        <title>Genomic blueprint of Hahella chejuensis, a marine microbe producing an algicidal agent.</title>
        <authorList>
            <person name="Jeong H."/>
            <person name="Yim J.H."/>
            <person name="Lee C."/>
            <person name="Choi S.-H."/>
            <person name="Park Y.K."/>
            <person name="Yoon S.H."/>
            <person name="Hur C.-G."/>
            <person name="Kang H.-Y."/>
            <person name="Kim D."/>
            <person name="Lee H.H."/>
            <person name="Park K.H."/>
            <person name="Park S.-H."/>
            <person name="Park H.-S."/>
            <person name="Lee H.K."/>
            <person name="Oh T.K."/>
            <person name="Kim J.F."/>
        </authorList>
    </citation>
    <scope>NUCLEOTIDE SEQUENCE [LARGE SCALE GENOMIC DNA]</scope>
    <source>
        <strain evidence="4 5">KCTC 2396</strain>
    </source>
</reference>
<dbReference type="Gene3D" id="1.10.10.60">
    <property type="entry name" value="Homeodomain-like"/>
    <property type="match status" value="1"/>
</dbReference>
<organism evidence="4 5">
    <name type="scientific">Hahella chejuensis (strain KCTC 2396)</name>
    <dbReference type="NCBI Taxonomy" id="349521"/>
    <lineage>
        <taxon>Bacteria</taxon>
        <taxon>Pseudomonadati</taxon>
        <taxon>Pseudomonadota</taxon>
        <taxon>Gammaproteobacteria</taxon>
        <taxon>Oceanospirillales</taxon>
        <taxon>Hahellaceae</taxon>
        <taxon>Hahella</taxon>
    </lineage>
</organism>
<protein>
    <submittedName>
        <fullName evidence="4">Transcriptional regulator</fullName>
    </submittedName>
</protein>
<dbReference type="InterPro" id="IPR001647">
    <property type="entry name" value="HTH_TetR"/>
</dbReference>
<dbReference type="KEGG" id="hch:HCH_00999"/>
<dbReference type="InterPro" id="IPR023772">
    <property type="entry name" value="DNA-bd_HTH_TetR-type_CS"/>
</dbReference>
<evidence type="ECO:0000313" key="5">
    <source>
        <dbReference type="Proteomes" id="UP000000238"/>
    </source>
</evidence>
<dbReference type="PROSITE" id="PS01081">
    <property type="entry name" value="HTH_TETR_1"/>
    <property type="match status" value="1"/>
</dbReference>
<dbReference type="SUPFAM" id="SSF46689">
    <property type="entry name" value="Homeodomain-like"/>
    <property type="match status" value="1"/>
</dbReference>
<dbReference type="STRING" id="349521.HCH_00999"/>
<dbReference type="InterPro" id="IPR036271">
    <property type="entry name" value="Tet_transcr_reg_TetR-rel_C_sf"/>
</dbReference>
<gene>
    <name evidence="4" type="ordered locus">HCH_00999</name>
</gene>
<dbReference type="eggNOG" id="COG1309">
    <property type="taxonomic scope" value="Bacteria"/>
</dbReference>
<keyword evidence="1 2" id="KW-0238">DNA-binding</keyword>
<dbReference type="GO" id="GO:0000976">
    <property type="term" value="F:transcription cis-regulatory region binding"/>
    <property type="evidence" value="ECO:0007669"/>
    <property type="project" value="TreeGrafter"/>
</dbReference>
<dbReference type="RefSeq" id="WP_011394959.1">
    <property type="nucleotide sequence ID" value="NC_007645.1"/>
</dbReference>
<dbReference type="PROSITE" id="PS50977">
    <property type="entry name" value="HTH_TETR_2"/>
    <property type="match status" value="1"/>
</dbReference>
<dbReference type="GO" id="GO:0003700">
    <property type="term" value="F:DNA-binding transcription factor activity"/>
    <property type="evidence" value="ECO:0007669"/>
    <property type="project" value="TreeGrafter"/>
</dbReference>
<evidence type="ECO:0000259" key="3">
    <source>
        <dbReference type="PROSITE" id="PS50977"/>
    </source>
</evidence>
<proteinExistence type="predicted"/>
<dbReference type="Pfam" id="PF00440">
    <property type="entry name" value="TetR_N"/>
    <property type="match status" value="1"/>
</dbReference>
<sequence>MAYRETEKVRARKETIKLRLFKAAEELISEAGFKGASVAAIAARAGVATGTVYRYFPDKSALCAEVFRHVTQREVDQVAASLNTPGGIDDRLRLAIATFARRALRGRRLAYALIAEPVDPVLDQERLNYRQAYAELFSQTIAEGVNSAALRPQNPKVSGAALVGALAESLIGPLAEQIKSYVPGLSSDMQPPITADHPIIIDIAEFCINAVGPIPKR</sequence>
<dbReference type="PRINTS" id="PR00455">
    <property type="entry name" value="HTHTETR"/>
</dbReference>
<evidence type="ECO:0000256" key="2">
    <source>
        <dbReference type="PROSITE-ProRule" id="PRU00335"/>
    </source>
</evidence>